<comment type="caution">
    <text evidence="1">The sequence shown here is derived from an EMBL/GenBank/DDBJ whole genome shotgun (WGS) entry which is preliminary data.</text>
</comment>
<sequence length="162" mass="18362">MNKQNFERDLQRRITELQKDRQPQRDLWPGIEYALNRQQEEVPLRSGKPFLGLAAAVAVIGFVGWLSFSPSPVGQGDPSLVAALSQQHQQQKQALLASFADQPALTQNWQEQLDELDGAAEAIKQALEEDPNNLALLKMLQQVYQQQIDLIEKVHAPKWQQI</sequence>
<evidence type="ECO:0000313" key="1">
    <source>
        <dbReference type="EMBL" id="MBN7827433.1"/>
    </source>
</evidence>
<protein>
    <submittedName>
        <fullName evidence="1">Uncharacterized protein</fullName>
    </submittedName>
</protein>
<dbReference type="RefSeq" id="WP_206575545.1">
    <property type="nucleotide sequence ID" value="NZ_JAFKCV010000018.1"/>
</dbReference>
<accession>A0A939DR42</accession>
<organism evidence="1 2">
    <name type="scientific">Bowmanella dokdonensis</name>
    <dbReference type="NCBI Taxonomy" id="751969"/>
    <lineage>
        <taxon>Bacteria</taxon>
        <taxon>Pseudomonadati</taxon>
        <taxon>Pseudomonadota</taxon>
        <taxon>Gammaproteobacteria</taxon>
        <taxon>Alteromonadales</taxon>
        <taxon>Alteromonadaceae</taxon>
        <taxon>Bowmanella</taxon>
    </lineage>
</organism>
<name>A0A939DR42_9ALTE</name>
<proteinExistence type="predicted"/>
<gene>
    <name evidence="1" type="ORF">J0A66_19545</name>
</gene>
<dbReference type="AlphaFoldDB" id="A0A939DR42"/>
<dbReference type="Proteomes" id="UP000664654">
    <property type="component" value="Unassembled WGS sequence"/>
</dbReference>
<keyword evidence="2" id="KW-1185">Reference proteome</keyword>
<dbReference type="EMBL" id="JAFKCV010000018">
    <property type="protein sequence ID" value="MBN7827433.1"/>
    <property type="molecule type" value="Genomic_DNA"/>
</dbReference>
<reference evidence="1" key="1">
    <citation type="submission" date="2021-03" db="EMBL/GenBank/DDBJ databases">
        <title>novel species isolated from a fishpond in China.</title>
        <authorList>
            <person name="Lu H."/>
            <person name="Cai Z."/>
        </authorList>
    </citation>
    <scope>NUCLEOTIDE SEQUENCE</scope>
    <source>
        <strain evidence="1">JCM 30855</strain>
    </source>
</reference>
<evidence type="ECO:0000313" key="2">
    <source>
        <dbReference type="Proteomes" id="UP000664654"/>
    </source>
</evidence>